<accession>A0AAV7R5S3</accession>
<gene>
    <name evidence="2" type="ORF">NDU88_000962</name>
</gene>
<keyword evidence="3" id="KW-1185">Reference proteome</keyword>
<evidence type="ECO:0000256" key="1">
    <source>
        <dbReference type="SAM" id="MobiDB-lite"/>
    </source>
</evidence>
<sequence length="100" mass="10901">MAPGRVRRIGARPRPTTPPRRFDWNTPRAPGEHEGAAPRPQYGNITFDIVTGPYLEQSPLGTPHHIRPVLEPGTPGLGLIAADHGWGVGDARAQPAHWHL</sequence>
<dbReference type="AlphaFoldDB" id="A0AAV7R5S3"/>
<feature type="region of interest" description="Disordered" evidence="1">
    <location>
        <begin position="1"/>
        <end position="43"/>
    </location>
</feature>
<dbReference type="EMBL" id="JANPWB010000009">
    <property type="protein sequence ID" value="KAJ1148122.1"/>
    <property type="molecule type" value="Genomic_DNA"/>
</dbReference>
<reference evidence="2" key="1">
    <citation type="journal article" date="2022" name="bioRxiv">
        <title>Sequencing and chromosome-scale assembly of the giantPleurodeles waltlgenome.</title>
        <authorList>
            <person name="Brown T."/>
            <person name="Elewa A."/>
            <person name="Iarovenko S."/>
            <person name="Subramanian E."/>
            <person name="Araus A.J."/>
            <person name="Petzold A."/>
            <person name="Susuki M."/>
            <person name="Suzuki K.-i.T."/>
            <person name="Hayashi T."/>
            <person name="Toyoda A."/>
            <person name="Oliveira C."/>
            <person name="Osipova E."/>
            <person name="Leigh N.D."/>
            <person name="Simon A."/>
            <person name="Yun M.H."/>
        </authorList>
    </citation>
    <scope>NUCLEOTIDE SEQUENCE</scope>
    <source>
        <strain evidence="2">20211129_DDA</strain>
        <tissue evidence="2">Liver</tissue>
    </source>
</reference>
<proteinExistence type="predicted"/>
<evidence type="ECO:0000313" key="2">
    <source>
        <dbReference type="EMBL" id="KAJ1148122.1"/>
    </source>
</evidence>
<dbReference type="Proteomes" id="UP001066276">
    <property type="component" value="Chromosome 5"/>
</dbReference>
<name>A0AAV7R5S3_PLEWA</name>
<evidence type="ECO:0000313" key="3">
    <source>
        <dbReference type="Proteomes" id="UP001066276"/>
    </source>
</evidence>
<comment type="caution">
    <text evidence="2">The sequence shown here is derived from an EMBL/GenBank/DDBJ whole genome shotgun (WGS) entry which is preliminary data.</text>
</comment>
<organism evidence="2 3">
    <name type="scientific">Pleurodeles waltl</name>
    <name type="common">Iberian ribbed newt</name>
    <dbReference type="NCBI Taxonomy" id="8319"/>
    <lineage>
        <taxon>Eukaryota</taxon>
        <taxon>Metazoa</taxon>
        <taxon>Chordata</taxon>
        <taxon>Craniata</taxon>
        <taxon>Vertebrata</taxon>
        <taxon>Euteleostomi</taxon>
        <taxon>Amphibia</taxon>
        <taxon>Batrachia</taxon>
        <taxon>Caudata</taxon>
        <taxon>Salamandroidea</taxon>
        <taxon>Salamandridae</taxon>
        <taxon>Pleurodelinae</taxon>
        <taxon>Pleurodeles</taxon>
    </lineage>
</organism>
<feature type="compositionally biased region" description="Basic residues" evidence="1">
    <location>
        <begin position="1"/>
        <end position="11"/>
    </location>
</feature>
<protein>
    <submittedName>
        <fullName evidence="2">Uncharacterized protein</fullName>
    </submittedName>
</protein>